<dbReference type="Proteomes" id="UP000799755">
    <property type="component" value="Unassembled WGS sequence"/>
</dbReference>
<dbReference type="EMBL" id="MU003512">
    <property type="protein sequence ID" value="KAF2469497.1"/>
    <property type="molecule type" value="Genomic_DNA"/>
</dbReference>
<evidence type="ECO:0000313" key="1">
    <source>
        <dbReference type="EMBL" id="KAF2469497.1"/>
    </source>
</evidence>
<comment type="caution">
    <text evidence="1">The sequence shown here is derived from an EMBL/GenBank/DDBJ whole genome shotgun (WGS) entry which is preliminary data.</text>
</comment>
<evidence type="ECO:0000313" key="2">
    <source>
        <dbReference type="Proteomes" id="UP000799755"/>
    </source>
</evidence>
<keyword evidence="2" id="KW-1185">Reference proteome</keyword>
<proteinExistence type="predicted"/>
<name>A0ACB6QT70_9PLEO</name>
<gene>
    <name evidence="1" type="ORF">BDR25DRAFT_289095</name>
</gene>
<reference evidence="1" key="1">
    <citation type="journal article" date="2020" name="Stud. Mycol.">
        <title>101 Dothideomycetes genomes: a test case for predicting lifestyles and emergence of pathogens.</title>
        <authorList>
            <person name="Haridas S."/>
            <person name="Albert R."/>
            <person name="Binder M."/>
            <person name="Bloem J."/>
            <person name="Labutti K."/>
            <person name="Salamov A."/>
            <person name="Andreopoulos B."/>
            <person name="Baker S."/>
            <person name="Barry K."/>
            <person name="Bills G."/>
            <person name="Bluhm B."/>
            <person name="Cannon C."/>
            <person name="Castanera R."/>
            <person name="Culley D."/>
            <person name="Daum C."/>
            <person name="Ezra D."/>
            <person name="Gonzalez J."/>
            <person name="Henrissat B."/>
            <person name="Kuo A."/>
            <person name="Liang C."/>
            <person name="Lipzen A."/>
            <person name="Lutzoni F."/>
            <person name="Magnuson J."/>
            <person name="Mondo S."/>
            <person name="Nolan M."/>
            <person name="Ohm R."/>
            <person name="Pangilinan J."/>
            <person name="Park H.-J."/>
            <person name="Ramirez L."/>
            <person name="Alfaro M."/>
            <person name="Sun H."/>
            <person name="Tritt A."/>
            <person name="Yoshinaga Y."/>
            <person name="Zwiers L.-H."/>
            <person name="Turgeon B."/>
            <person name="Goodwin S."/>
            <person name="Spatafora J."/>
            <person name="Crous P."/>
            <person name="Grigoriev I."/>
        </authorList>
    </citation>
    <scope>NUCLEOTIDE SEQUENCE</scope>
    <source>
        <strain evidence="1">ATCC 200398</strain>
    </source>
</reference>
<organism evidence="1 2">
    <name type="scientific">Lindgomyces ingoldianus</name>
    <dbReference type="NCBI Taxonomy" id="673940"/>
    <lineage>
        <taxon>Eukaryota</taxon>
        <taxon>Fungi</taxon>
        <taxon>Dikarya</taxon>
        <taxon>Ascomycota</taxon>
        <taxon>Pezizomycotina</taxon>
        <taxon>Dothideomycetes</taxon>
        <taxon>Pleosporomycetidae</taxon>
        <taxon>Pleosporales</taxon>
        <taxon>Lindgomycetaceae</taxon>
        <taxon>Lindgomyces</taxon>
    </lineage>
</organism>
<sequence>MSLSLPTPPFYAIPNINNLRDAALFPGGLPTTTGGKVRPGILFRSADVSQLDRGGWKAMREIGIGHVFDLRSKPEVEKEGVDVDPMGVRPGWIQMMEAEGVERTWVPVFEESDYSPERLAERYLKYMGEGVEGFVQAYHDILLHAGTSFRTILLYLANLPPPTPIPTLDTPKPSTFLSNDPSAPTPQITTTNQPLGALIHCTAGKDRTGIFFGILLSFLGVPIPTIAAEYNLTETGLQHARDGLVARLMKSPGFKKYTLTQMAGREMKSAGGAGEGEMEKEIPKEVLEKGRKAALRMVGARVESMVEALGMVEREWGSAEGYLRRVCGLGDEELEDIRRVLVVGG</sequence>
<accession>A0ACB6QT70</accession>
<protein>
    <submittedName>
        <fullName evidence="1">Uncharacterized protein</fullName>
    </submittedName>
</protein>